<dbReference type="AlphaFoldDB" id="A0A1Y5PLB6"/>
<dbReference type="EMBL" id="FLQS01000047">
    <property type="protein sequence ID" value="SBS78129.1"/>
    <property type="molecule type" value="Genomic_DNA"/>
</dbReference>
<gene>
    <name evidence="1" type="ORF">MHPYR_510013</name>
</gene>
<protein>
    <submittedName>
        <fullName evidence="1">RepA</fullName>
    </submittedName>
</protein>
<accession>A0A1Y5PLB6</accession>
<proteinExistence type="predicted"/>
<organism evidence="1">
    <name type="scientific">uncultured Mycobacterium sp</name>
    <dbReference type="NCBI Taxonomy" id="171292"/>
    <lineage>
        <taxon>Bacteria</taxon>
        <taxon>Bacillati</taxon>
        <taxon>Actinomycetota</taxon>
        <taxon>Actinomycetes</taxon>
        <taxon>Mycobacteriales</taxon>
        <taxon>Mycobacteriaceae</taxon>
        <taxon>Mycobacterium</taxon>
        <taxon>environmental samples</taxon>
    </lineage>
</organism>
<name>A0A1Y5PLB6_9MYCO</name>
<reference evidence="1" key="1">
    <citation type="submission" date="2016-03" db="EMBL/GenBank/DDBJ databases">
        <authorList>
            <person name="Ploux O."/>
        </authorList>
    </citation>
    <scope>NUCLEOTIDE SEQUENCE</scope>
    <source>
        <strain evidence="1">UC10</strain>
    </source>
</reference>
<evidence type="ECO:0000313" key="1">
    <source>
        <dbReference type="EMBL" id="SBS78129.1"/>
    </source>
</evidence>
<sequence>MCSAIGWPARNNSIDHRPAALELAMERARLRHHEDERRPFRAEMEAARIARCAAQSRLGKPAHRAAQQVAAEIAARGARKDVVAEEAERPARAELVARLRGQR</sequence>